<accession>A0AAD1MHD6</accession>
<dbReference type="AlphaFoldDB" id="A0AAD1MHD6"/>
<feature type="chain" id="PRO_5042108264" evidence="1">
    <location>
        <begin position="29"/>
        <end position="153"/>
    </location>
</feature>
<dbReference type="Proteomes" id="UP000467636">
    <property type="component" value="Chromosome"/>
</dbReference>
<evidence type="ECO:0000256" key="1">
    <source>
        <dbReference type="SAM" id="SignalP"/>
    </source>
</evidence>
<protein>
    <submittedName>
        <fullName evidence="2">Uncharacterized protein</fullName>
    </submittedName>
</protein>
<evidence type="ECO:0000313" key="3">
    <source>
        <dbReference type="Proteomes" id="UP000467636"/>
    </source>
</evidence>
<gene>
    <name evidence="2" type="ORF">MTER_12800</name>
</gene>
<reference evidence="2 3" key="1">
    <citation type="journal article" date="2019" name="Emerg. Microbes Infect.">
        <title>Comprehensive subspecies identification of 175 nontuberculous mycobacteria species based on 7547 genomic profiles.</title>
        <authorList>
            <person name="Matsumoto Y."/>
            <person name="Kinjo T."/>
            <person name="Motooka D."/>
            <person name="Nabeya D."/>
            <person name="Jung N."/>
            <person name="Uechi K."/>
            <person name="Horii T."/>
            <person name="Iida T."/>
            <person name="Fujita J."/>
            <person name="Nakamura S."/>
        </authorList>
    </citation>
    <scope>NUCLEOTIDE SEQUENCE [LARGE SCALE GENOMIC DNA]</scope>
    <source>
        <strain evidence="2 3">JCM 12143</strain>
    </source>
</reference>
<feature type="signal peptide" evidence="1">
    <location>
        <begin position="1"/>
        <end position="28"/>
    </location>
</feature>
<evidence type="ECO:0000313" key="2">
    <source>
        <dbReference type="EMBL" id="BBX21869.1"/>
    </source>
</evidence>
<keyword evidence="1" id="KW-0732">Signal</keyword>
<keyword evidence="3" id="KW-1185">Reference proteome</keyword>
<name>A0AAD1MHD6_9MYCO</name>
<organism evidence="2 3">
    <name type="scientific">Mycolicibacter terrae</name>
    <dbReference type="NCBI Taxonomy" id="1788"/>
    <lineage>
        <taxon>Bacteria</taxon>
        <taxon>Bacillati</taxon>
        <taxon>Actinomycetota</taxon>
        <taxon>Actinomycetes</taxon>
        <taxon>Mycobacteriales</taxon>
        <taxon>Mycobacteriaceae</taxon>
        <taxon>Mycolicibacter</taxon>
    </lineage>
</organism>
<sequence length="153" mass="13983">MKSLGRPGIAIFAGIGLCVSALIFSANAAAAPSMAPLPVGGPVCNGGLTAFVGPAGAAAPADATLVDTTAVLAGAPCGPAAADLTTLAAPVVPMGLPGPVPPIPIAPIPVVPGMPPPVPLVAPGPAGAAAASPIVGMAADAIGAPIGLAGGTK</sequence>
<dbReference type="EMBL" id="AP022564">
    <property type="protein sequence ID" value="BBX21869.1"/>
    <property type="molecule type" value="Genomic_DNA"/>
</dbReference>
<proteinExistence type="predicted"/>